<feature type="non-terminal residue" evidence="1">
    <location>
        <position position="59"/>
    </location>
</feature>
<proteinExistence type="predicted"/>
<protein>
    <submittedName>
        <fullName evidence="1">Uncharacterized protein</fullName>
    </submittedName>
</protein>
<gene>
    <name evidence="1" type="ORF">Tci_926758</name>
</gene>
<accession>A0A699X5K7</accession>
<dbReference type="EMBL" id="BKCJ011810191">
    <property type="protein sequence ID" value="GFD54789.1"/>
    <property type="molecule type" value="Genomic_DNA"/>
</dbReference>
<evidence type="ECO:0000313" key="1">
    <source>
        <dbReference type="EMBL" id="GFD54789.1"/>
    </source>
</evidence>
<comment type="caution">
    <text evidence="1">The sequence shown here is derived from an EMBL/GenBank/DDBJ whole genome shotgun (WGS) entry which is preliminary data.</text>
</comment>
<name>A0A699X5K7_TANCI</name>
<dbReference type="AlphaFoldDB" id="A0A699X5K7"/>
<reference evidence="1" key="1">
    <citation type="journal article" date="2019" name="Sci. Rep.">
        <title>Draft genome of Tanacetum cinerariifolium, the natural source of mosquito coil.</title>
        <authorList>
            <person name="Yamashiro T."/>
            <person name="Shiraishi A."/>
            <person name="Satake H."/>
            <person name="Nakayama K."/>
        </authorList>
    </citation>
    <scope>NUCLEOTIDE SEQUENCE</scope>
</reference>
<sequence length="59" mass="6430">MAAVWINGLRNIAVSLSSGASPTEVASKIQGLSEQVSEGRKREKRMLAEIAKYEAQQIK</sequence>
<organism evidence="1">
    <name type="scientific">Tanacetum cinerariifolium</name>
    <name type="common">Dalmatian daisy</name>
    <name type="synonym">Chrysanthemum cinerariifolium</name>
    <dbReference type="NCBI Taxonomy" id="118510"/>
    <lineage>
        <taxon>Eukaryota</taxon>
        <taxon>Viridiplantae</taxon>
        <taxon>Streptophyta</taxon>
        <taxon>Embryophyta</taxon>
        <taxon>Tracheophyta</taxon>
        <taxon>Spermatophyta</taxon>
        <taxon>Magnoliopsida</taxon>
        <taxon>eudicotyledons</taxon>
        <taxon>Gunneridae</taxon>
        <taxon>Pentapetalae</taxon>
        <taxon>asterids</taxon>
        <taxon>campanulids</taxon>
        <taxon>Asterales</taxon>
        <taxon>Asteraceae</taxon>
        <taxon>Asteroideae</taxon>
        <taxon>Anthemideae</taxon>
        <taxon>Anthemidinae</taxon>
        <taxon>Tanacetum</taxon>
    </lineage>
</organism>